<dbReference type="InterPro" id="IPR051045">
    <property type="entry name" value="TonB-dependent_transducer"/>
</dbReference>
<dbReference type="RefSeq" id="WP_209946852.1">
    <property type="nucleotide sequence ID" value="NZ_JAGGJU010000009.1"/>
</dbReference>
<evidence type="ECO:0000256" key="9">
    <source>
        <dbReference type="ARBA" id="ARBA00023136"/>
    </source>
</evidence>
<feature type="compositionally biased region" description="Pro residues" evidence="10">
    <location>
        <begin position="179"/>
        <end position="189"/>
    </location>
</feature>
<dbReference type="Gene3D" id="3.30.1150.10">
    <property type="match status" value="1"/>
</dbReference>
<keyword evidence="7" id="KW-0653">Protein transport</keyword>
<dbReference type="EMBL" id="JAGGJU010000009">
    <property type="protein sequence ID" value="MBP1852024.1"/>
    <property type="molecule type" value="Genomic_DNA"/>
</dbReference>
<keyword evidence="13" id="KW-1185">Reference proteome</keyword>
<keyword evidence="8" id="KW-1133">Transmembrane helix</keyword>
<dbReference type="PANTHER" id="PTHR33446">
    <property type="entry name" value="PROTEIN TONB-RELATED"/>
    <property type="match status" value="1"/>
</dbReference>
<name>A0ABS4E263_9HYPH</name>
<evidence type="ECO:0000256" key="2">
    <source>
        <dbReference type="ARBA" id="ARBA00006555"/>
    </source>
</evidence>
<evidence type="ECO:0000256" key="7">
    <source>
        <dbReference type="ARBA" id="ARBA00022927"/>
    </source>
</evidence>
<comment type="similarity">
    <text evidence="2">Belongs to the TonB family.</text>
</comment>
<dbReference type="PROSITE" id="PS52015">
    <property type="entry name" value="TONB_CTD"/>
    <property type="match status" value="1"/>
</dbReference>
<feature type="compositionally biased region" description="Pro residues" evidence="10">
    <location>
        <begin position="95"/>
        <end position="148"/>
    </location>
</feature>
<keyword evidence="9" id="KW-0472">Membrane</keyword>
<dbReference type="InterPro" id="IPR037682">
    <property type="entry name" value="TonB_C"/>
</dbReference>
<comment type="subcellular location">
    <subcellularLocation>
        <location evidence="1">Cell inner membrane</location>
        <topology evidence="1">Single-pass membrane protein</topology>
        <orientation evidence="1">Periplasmic side</orientation>
    </subcellularLocation>
</comment>
<evidence type="ECO:0000313" key="12">
    <source>
        <dbReference type="EMBL" id="MBP1852024.1"/>
    </source>
</evidence>
<evidence type="ECO:0000256" key="8">
    <source>
        <dbReference type="ARBA" id="ARBA00022989"/>
    </source>
</evidence>
<accession>A0ABS4E263</accession>
<dbReference type="Proteomes" id="UP000759443">
    <property type="component" value="Unassembled WGS sequence"/>
</dbReference>
<evidence type="ECO:0000256" key="6">
    <source>
        <dbReference type="ARBA" id="ARBA00022692"/>
    </source>
</evidence>
<feature type="compositionally biased region" description="Basic and acidic residues" evidence="10">
    <location>
        <begin position="80"/>
        <end position="94"/>
    </location>
</feature>
<gene>
    <name evidence="12" type="ORF">J2Z17_003476</name>
</gene>
<feature type="region of interest" description="Disordered" evidence="10">
    <location>
        <begin position="61"/>
        <end position="232"/>
    </location>
</feature>
<comment type="caution">
    <text evidence="12">The sequence shown here is derived from an EMBL/GenBank/DDBJ whole genome shotgun (WGS) entry which is preliminary data.</text>
</comment>
<feature type="domain" description="TonB C-terminal" evidence="11">
    <location>
        <begin position="236"/>
        <end position="324"/>
    </location>
</feature>
<dbReference type="NCBIfam" id="TIGR01352">
    <property type="entry name" value="tonB_Cterm"/>
    <property type="match status" value="1"/>
</dbReference>
<keyword evidence="3" id="KW-0813">Transport</keyword>
<dbReference type="SUPFAM" id="SSF74653">
    <property type="entry name" value="TolA/TonB C-terminal domain"/>
    <property type="match status" value="1"/>
</dbReference>
<dbReference type="PRINTS" id="PR01217">
    <property type="entry name" value="PRICHEXTENSN"/>
</dbReference>
<evidence type="ECO:0000256" key="10">
    <source>
        <dbReference type="SAM" id="MobiDB-lite"/>
    </source>
</evidence>
<feature type="compositionally biased region" description="Acidic residues" evidence="10">
    <location>
        <begin position="150"/>
        <end position="163"/>
    </location>
</feature>
<feature type="compositionally biased region" description="Low complexity" evidence="10">
    <location>
        <begin position="190"/>
        <end position="213"/>
    </location>
</feature>
<evidence type="ECO:0000256" key="4">
    <source>
        <dbReference type="ARBA" id="ARBA00022475"/>
    </source>
</evidence>
<evidence type="ECO:0000259" key="11">
    <source>
        <dbReference type="PROSITE" id="PS52015"/>
    </source>
</evidence>
<keyword evidence="5" id="KW-0997">Cell inner membrane</keyword>
<dbReference type="Pfam" id="PF03544">
    <property type="entry name" value="TonB_C"/>
    <property type="match status" value="1"/>
</dbReference>
<evidence type="ECO:0000313" key="13">
    <source>
        <dbReference type="Proteomes" id="UP000759443"/>
    </source>
</evidence>
<evidence type="ECO:0000256" key="1">
    <source>
        <dbReference type="ARBA" id="ARBA00004383"/>
    </source>
</evidence>
<proteinExistence type="inferred from homology"/>
<evidence type="ECO:0000256" key="5">
    <source>
        <dbReference type="ARBA" id="ARBA00022519"/>
    </source>
</evidence>
<dbReference type="InterPro" id="IPR006260">
    <property type="entry name" value="TonB/TolA_C"/>
</dbReference>
<organism evidence="12 13">
    <name type="scientific">Rhizobium halophytocola</name>
    <dbReference type="NCBI Taxonomy" id="735519"/>
    <lineage>
        <taxon>Bacteria</taxon>
        <taxon>Pseudomonadati</taxon>
        <taxon>Pseudomonadota</taxon>
        <taxon>Alphaproteobacteria</taxon>
        <taxon>Hyphomicrobiales</taxon>
        <taxon>Rhizobiaceae</taxon>
        <taxon>Rhizobium/Agrobacterium group</taxon>
        <taxon>Rhizobium</taxon>
    </lineage>
</organism>
<evidence type="ECO:0000256" key="3">
    <source>
        <dbReference type="ARBA" id="ARBA00022448"/>
    </source>
</evidence>
<keyword evidence="4" id="KW-1003">Cell membrane</keyword>
<sequence>MTLPPGQRRGFAFGELALWTCAAILVLAAHAGAVALLMQVPQDTAADAGPPAAIMIDLAPEPEAVETDDEQLTPDETDSEEIKSDTVEPPKEPLAEPPPEPAPEVQPTPPPEPPPVEPPPVEPPPPVDQPPQFEPEPEPPAVEPPPEPVEQVEEPPAEIDPLEEMALQQLENVEVPLPAARPAPPPKAAPQPVARKQAPAASKAATKAKAQVKQSDRNAAQQTAATSGSNAKTIANWQSRLMSHLQRRKRYPSAARRNREEGTAYVRFSIDASGNVRTVSVSRSSGSSALDQAVIDMVNRASPVPAPPPGANRTIVAPVRFNLR</sequence>
<reference evidence="12 13" key="1">
    <citation type="submission" date="2021-03" db="EMBL/GenBank/DDBJ databases">
        <title>Genomic Encyclopedia of Type Strains, Phase IV (KMG-IV): sequencing the most valuable type-strain genomes for metagenomic binning, comparative biology and taxonomic classification.</title>
        <authorList>
            <person name="Goeker M."/>
        </authorList>
    </citation>
    <scope>NUCLEOTIDE SEQUENCE [LARGE SCALE GENOMIC DNA]</scope>
    <source>
        <strain evidence="12 13">DSM 21600</strain>
    </source>
</reference>
<keyword evidence="6" id="KW-0812">Transmembrane</keyword>
<dbReference type="PANTHER" id="PTHR33446:SF2">
    <property type="entry name" value="PROTEIN TONB"/>
    <property type="match status" value="1"/>
</dbReference>
<feature type="compositionally biased region" description="Polar residues" evidence="10">
    <location>
        <begin position="217"/>
        <end position="232"/>
    </location>
</feature>
<protein>
    <submittedName>
        <fullName evidence="12">Protein TonB</fullName>
    </submittedName>
</protein>
<feature type="compositionally biased region" description="Acidic residues" evidence="10">
    <location>
        <begin position="63"/>
        <end position="79"/>
    </location>
</feature>